<accession>A0A9E6ZLV7</accession>
<dbReference type="RefSeq" id="WP_021297956.1">
    <property type="nucleotide sequence ID" value="NZ_AURB01000165.1"/>
</dbReference>
<proteinExistence type="inferred from homology"/>
<evidence type="ECO:0000313" key="4">
    <source>
        <dbReference type="EMBL" id="UNO50071.1"/>
    </source>
</evidence>
<reference evidence="5" key="1">
    <citation type="journal article" date="2022" name="G3 (Bethesda)">
        <title>Unveiling the complete genome sequence of Alicyclobacillus acidoterrestris DSM 3922T, a taint-producing strain.</title>
        <authorList>
            <person name="Leonardo I.C."/>
            <person name="Barreto Crespo M.T."/>
            <person name="Gaspar F.B."/>
        </authorList>
    </citation>
    <scope>NUCLEOTIDE SEQUENCE [LARGE SCALE GENOMIC DNA]</scope>
    <source>
        <strain evidence="5">DSM 3922</strain>
    </source>
</reference>
<evidence type="ECO:0000256" key="2">
    <source>
        <dbReference type="ARBA" id="ARBA00023235"/>
    </source>
</evidence>
<dbReference type="OrthoDB" id="9804765at2"/>
<evidence type="ECO:0000256" key="1">
    <source>
        <dbReference type="ARBA" id="ARBA00006723"/>
    </source>
</evidence>
<dbReference type="Pfam" id="PF01361">
    <property type="entry name" value="Tautomerase"/>
    <property type="match status" value="1"/>
</dbReference>
<dbReference type="PANTHER" id="PTHR35530:SF1">
    <property type="entry name" value="2-HYDROXYMUCONATE TAUTOMERASE"/>
    <property type="match status" value="1"/>
</dbReference>
<accession>T0BQT4</accession>
<dbReference type="NCBIfam" id="TIGR00013">
    <property type="entry name" value="taut"/>
    <property type="match status" value="1"/>
</dbReference>
<dbReference type="NCBIfam" id="NF002571">
    <property type="entry name" value="PRK02220.1"/>
    <property type="match status" value="1"/>
</dbReference>
<keyword evidence="2 3" id="KW-0413">Isomerase</keyword>
<dbReference type="GO" id="GO:0016853">
    <property type="term" value="F:isomerase activity"/>
    <property type="evidence" value="ECO:0007669"/>
    <property type="project" value="UniProtKB-UniRule"/>
</dbReference>
<dbReference type="PANTHER" id="PTHR35530">
    <property type="entry name" value="TAUTOMERASE-RELATED"/>
    <property type="match status" value="1"/>
</dbReference>
<keyword evidence="5" id="KW-1185">Reference proteome</keyword>
<gene>
    <name evidence="4" type="ORF">K1I37_06170</name>
</gene>
<dbReference type="Gene3D" id="3.30.429.10">
    <property type="entry name" value="Macrophage Migration Inhibitory Factor"/>
    <property type="match status" value="1"/>
</dbReference>
<protein>
    <recommendedName>
        <fullName evidence="3">Tautomerase</fullName>
        <ecNumber evidence="3">5.3.2.-</ecNumber>
    </recommendedName>
</protein>
<dbReference type="EMBL" id="CP080467">
    <property type="protein sequence ID" value="UNO50071.1"/>
    <property type="molecule type" value="Genomic_DNA"/>
</dbReference>
<dbReference type="EC" id="5.3.2.-" evidence="3"/>
<dbReference type="InterPro" id="IPR004370">
    <property type="entry name" value="4-OT-like_dom"/>
</dbReference>
<dbReference type="AlphaFoldDB" id="T0BQT4"/>
<dbReference type="STRING" id="1356854.N007_13990"/>
<dbReference type="InterPro" id="IPR018191">
    <property type="entry name" value="4-OT"/>
</dbReference>
<dbReference type="InterPro" id="IPR014347">
    <property type="entry name" value="Tautomerase/MIF_sf"/>
</dbReference>
<dbReference type="KEGG" id="aaco:K1I37_06170"/>
<dbReference type="Proteomes" id="UP000829401">
    <property type="component" value="Chromosome"/>
</dbReference>
<evidence type="ECO:0000313" key="5">
    <source>
        <dbReference type="Proteomes" id="UP000829401"/>
    </source>
</evidence>
<comment type="similarity">
    <text evidence="1 3">Belongs to the 4-oxalocrotonate tautomerase family.</text>
</comment>
<dbReference type="CDD" id="cd00491">
    <property type="entry name" value="4Oxalocrotonate_Tautomerase"/>
    <property type="match status" value="1"/>
</dbReference>
<name>T0BQT4_ALIAG</name>
<organism evidence="4 5">
    <name type="scientific">Alicyclobacillus acidoterrestris (strain ATCC 49025 / DSM 3922 / CIP 106132 / NCIMB 13137 / GD3B)</name>
    <dbReference type="NCBI Taxonomy" id="1356854"/>
    <lineage>
        <taxon>Bacteria</taxon>
        <taxon>Bacillati</taxon>
        <taxon>Bacillota</taxon>
        <taxon>Bacilli</taxon>
        <taxon>Bacillales</taxon>
        <taxon>Alicyclobacillaceae</taxon>
        <taxon>Alicyclobacillus</taxon>
    </lineage>
</organism>
<sequence length="63" mass="6923">MPLIQMSILEGRSKEAKKAAMKEVTDAVVRTLGVPPETVRVLIYEMPKEHWGVGGISKADESN</sequence>
<evidence type="ECO:0000256" key="3">
    <source>
        <dbReference type="RuleBase" id="RU362032"/>
    </source>
</evidence>
<dbReference type="SUPFAM" id="SSF55331">
    <property type="entry name" value="Tautomerase/MIF"/>
    <property type="match status" value="1"/>
</dbReference>
<dbReference type="eggNOG" id="COG1942">
    <property type="taxonomic scope" value="Bacteria"/>
</dbReference>